<dbReference type="PANTHER" id="PTHR11647:SF1">
    <property type="entry name" value="COLLAPSIN RESPONSE MEDIATOR PROTEIN"/>
    <property type="match status" value="1"/>
</dbReference>
<dbReference type="SUPFAM" id="SSF51556">
    <property type="entry name" value="Metallo-dependent hydrolases"/>
    <property type="match status" value="1"/>
</dbReference>
<dbReference type="GO" id="GO:0046872">
    <property type="term" value="F:metal ion binding"/>
    <property type="evidence" value="ECO:0007669"/>
    <property type="project" value="UniProtKB-KW"/>
</dbReference>
<feature type="domain" description="Amidohydrolase-related" evidence="10">
    <location>
        <begin position="53"/>
        <end position="473"/>
    </location>
</feature>
<dbReference type="EMBL" id="AWTV01000003">
    <property type="protein sequence ID" value="KIH94848.1"/>
    <property type="molecule type" value="Genomic_DNA"/>
</dbReference>
<dbReference type="Gene3D" id="3.20.20.140">
    <property type="entry name" value="Metal-dependent hydrolases"/>
    <property type="match status" value="1"/>
</dbReference>
<keyword evidence="3" id="KW-0597">Phosphoprotein</keyword>
<dbReference type="OrthoDB" id="1924787at2759"/>
<dbReference type="SUPFAM" id="SSF51338">
    <property type="entry name" value="Composite domain of metallo-dependent hydrolases"/>
    <property type="match status" value="1"/>
</dbReference>
<keyword evidence="4" id="KW-0479">Metal-binding</keyword>
<dbReference type="VEuPathDB" id="FungiDB:SPBR_03710"/>
<dbReference type="InterPro" id="IPR006680">
    <property type="entry name" value="Amidohydro-rel"/>
</dbReference>
<dbReference type="GeneID" id="63676921"/>
<dbReference type="NCBIfam" id="TIGR02033">
    <property type="entry name" value="D-hydantoinase"/>
    <property type="match status" value="1"/>
</dbReference>
<proteinExistence type="inferred from homology"/>
<gene>
    <name evidence="11" type="ORF">SPBR_03710</name>
</gene>
<evidence type="ECO:0000259" key="10">
    <source>
        <dbReference type="Pfam" id="PF01979"/>
    </source>
</evidence>
<evidence type="ECO:0000256" key="8">
    <source>
        <dbReference type="PIRSR" id="PIRSR611778-50"/>
    </source>
</evidence>
<evidence type="ECO:0000256" key="3">
    <source>
        <dbReference type="ARBA" id="ARBA00022553"/>
    </source>
</evidence>
<dbReference type="PANTHER" id="PTHR11647">
    <property type="entry name" value="HYDRANTOINASE/DIHYDROPYRIMIDINASE FAMILY MEMBER"/>
    <property type="match status" value="1"/>
</dbReference>
<dbReference type="EC" id="3.5.2.2" evidence="7"/>
<evidence type="ECO:0000256" key="7">
    <source>
        <dbReference type="ARBA" id="ARBA00039113"/>
    </source>
</evidence>
<evidence type="ECO:0000256" key="2">
    <source>
        <dbReference type="ARBA" id="ARBA00008829"/>
    </source>
</evidence>
<keyword evidence="5" id="KW-0378">Hydrolase</keyword>
<evidence type="ECO:0000313" key="12">
    <source>
        <dbReference type="Proteomes" id="UP000031575"/>
    </source>
</evidence>
<sequence length="519" mass="56396">MLDLIIRNGRIVTATEILPAGLEIGVRDGTIAVIGLDLDAGPNTEIVDAEGAYITPGGVDSHAHIEQDNSPTGDTWTTGSRSAIAGGNTTVLAFASQRRDETRLGPCVERYHAKATGNSYCDYGFHVIVTNATDEILDEDLPHLARADGGGITSVKLYMTYAPLHLGDGDLFRIMLAARSLGVTTMIHAENHDMVEQIMHRLAARGHTQTQFHAVARPQIAETEATYRAISLAAVTDAPILLVHMSAPAALEHVRAAQARLLPIHAETCPHYLYLTSEKLHSHDRDGGLGGHDGIDGAQHICAPPLRHDKRDLEQLWAELANGTYTVVSSDHAPALYDHPDGKKRGITAAGHVDFRVVPNGLPGIETRLPLLFDRTYDPEVGPPAAEDAPMHISLPRFVALTSTNPAQLYGLAHKKGSLQPGLDADIVVWYPATSPPFTITNAALHHRIDYTPFEGRAVRNWPRYVFLRGRRVWDRDHGGVLGQPGDGQYLPRTKSRILTGQPGRTATGMGYGERKAWM</sequence>
<dbReference type="Proteomes" id="UP000031575">
    <property type="component" value="Unassembled WGS sequence"/>
</dbReference>
<evidence type="ECO:0000313" key="11">
    <source>
        <dbReference type="EMBL" id="KIH94848.1"/>
    </source>
</evidence>
<dbReference type="InterPro" id="IPR032466">
    <property type="entry name" value="Metal_Hydrolase"/>
</dbReference>
<reference evidence="11 12" key="1">
    <citation type="journal article" date="2014" name="BMC Genomics">
        <title>Comparative genomics of the major fungal agents of human and animal Sporotrichosis: Sporothrix schenckii and Sporothrix brasiliensis.</title>
        <authorList>
            <person name="Teixeira M.M."/>
            <person name="de Almeida L.G."/>
            <person name="Kubitschek-Barreira P."/>
            <person name="Alves F.L."/>
            <person name="Kioshima E.S."/>
            <person name="Abadio A.K."/>
            <person name="Fernandes L."/>
            <person name="Derengowski L.S."/>
            <person name="Ferreira K.S."/>
            <person name="Souza R.C."/>
            <person name="Ruiz J.C."/>
            <person name="de Andrade N.C."/>
            <person name="Paes H.C."/>
            <person name="Nicola A.M."/>
            <person name="Albuquerque P."/>
            <person name="Gerber A.L."/>
            <person name="Martins V.P."/>
            <person name="Peconick L.D."/>
            <person name="Neto A.V."/>
            <person name="Chaucanez C.B."/>
            <person name="Silva P.A."/>
            <person name="Cunha O.L."/>
            <person name="de Oliveira F.F."/>
            <person name="dos Santos T.C."/>
            <person name="Barros A.L."/>
            <person name="Soares M.A."/>
            <person name="de Oliveira L.M."/>
            <person name="Marini M.M."/>
            <person name="Villalobos-Duno H."/>
            <person name="Cunha M.M."/>
            <person name="de Hoog S."/>
            <person name="da Silveira J.F."/>
            <person name="Henrissat B."/>
            <person name="Nino-Vega G.A."/>
            <person name="Cisalpino P.S."/>
            <person name="Mora-Montes H.M."/>
            <person name="Almeida S.R."/>
            <person name="Stajich J.E."/>
            <person name="Lopes-Bezerra L.M."/>
            <person name="Vasconcelos A.T."/>
            <person name="Felipe M.S."/>
        </authorList>
    </citation>
    <scope>NUCLEOTIDE SEQUENCE [LARGE SCALE GENOMIC DNA]</scope>
    <source>
        <strain evidence="11 12">5110</strain>
    </source>
</reference>
<comment type="cofactor">
    <cofactor evidence="1">
        <name>Zn(2+)</name>
        <dbReference type="ChEBI" id="CHEBI:29105"/>
    </cofactor>
</comment>
<dbReference type="Pfam" id="PF01979">
    <property type="entry name" value="Amidohydro_1"/>
    <property type="match status" value="1"/>
</dbReference>
<dbReference type="Gene3D" id="2.30.40.10">
    <property type="entry name" value="Urease, subunit C, domain 1"/>
    <property type="match status" value="1"/>
</dbReference>
<dbReference type="InterPro" id="IPR050378">
    <property type="entry name" value="Metallo-dep_Hydrolases_sf"/>
</dbReference>
<evidence type="ECO:0000256" key="1">
    <source>
        <dbReference type="ARBA" id="ARBA00001947"/>
    </source>
</evidence>
<dbReference type="RefSeq" id="XP_040622858.1">
    <property type="nucleotide sequence ID" value="XM_040762000.1"/>
</dbReference>
<dbReference type="InterPro" id="IPR011778">
    <property type="entry name" value="Hydantoinase/dihydroPyrase"/>
</dbReference>
<feature type="region of interest" description="Disordered" evidence="9">
    <location>
        <begin position="499"/>
        <end position="519"/>
    </location>
</feature>
<evidence type="ECO:0000256" key="4">
    <source>
        <dbReference type="ARBA" id="ARBA00022723"/>
    </source>
</evidence>
<comment type="similarity">
    <text evidence="2">Belongs to the metallo-dependent hydrolases superfamily. Hydantoinase/dihydropyrimidinase family.</text>
</comment>
<evidence type="ECO:0000256" key="9">
    <source>
        <dbReference type="SAM" id="MobiDB-lite"/>
    </source>
</evidence>
<evidence type="ECO:0000256" key="5">
    <source>
        <dbReference type="ARBA" id="ARBA00022801"/>
    </source>
</evidence>
<comment type="PTM">
    <text evidence="8">Carbamylation allows a single lysine to coordinate two divalent metal cations.</text>
</comment>
<dbReference type="HOGENOM" id="CLU_015572_2_0_1"/>
<dbReference type="GO" id="GO:0004157">
    <property type="term" value="F:dihydropyrimidinase activity"/>
    <property type="evidence" value="ECO:0007669"/>
    <property type="project" value="UniProtKB-EC"/>
</dbReference>
<dbReference type="FunFam" id="3.20.20.140:FF:000217">
    <property type="entry name" value="Dihydropyrimidinase-related protein 1"/>
    <property type="match status" value="1"/>
</dbReference>
<dbReference type="CDD" id="cd01314">
    <property type="entry name" value="D-HYD"/>
    <property type="match status" value="1"/>
</dbReference>
<comment type="caution">
    <text evidence="11">The sequence shown here is derived from an EMBL/GenBank/DDBJ whole genome shotgun (WGS) entry which is preliminary data.</text>
</comment>
<dbReference type="AlphaFoldDB" id="A0A0C2FUY6"/>
<organism evidence="11 12">
    <name type="scientific">Sporothrix brasiliensis 5110</name>
    <dbReference type="NCBI Taxonomy" id="1398154"/>
    <lineage>
        <taxon>Eukaryota</taxon>
        <taxon>Fungi</taxon>
        <taxon>Dikarya</taxon>
        <taxon>Ascomycota</taxon>
        <taxon>Pezizomycotina</taxon>
        <taxon>Sordariomycetes</taxon>
        <taxon>Sordariomycetidae</taxon>
        <taxon>Ophiostomatales</taxon>
        <taxon>Ophiostomataceae</taxon>
        <taxon>Sporothrix</taxon>
    </lineage>
</organism>
<evidence type="ECO:0000256" key="6">
    <source>
        <dbReference type="ARBA" id="ARBA00036696"/>
    </source>
</evidence>
<keyword evidence="12" id="KW-1185">Reference proteome</keyword>
<accession>A0A0C2FUY6</accession>
<name>A0A0C2FUY6_9PEZI</name>
<dbReference type="GO" id="GO:0005737">
    <property type="term" value="C:cytoplasm"/>
    <property type="evidence" value="ECO:0007669"/>
    <property type="project" value="InterPro"/>
</dbReference>
<dbReference type="InterPro" id="IPR011059">
    <property type="entry name" value="Metal-dep_hydrolase_composite"/>
</dbReference>
<protein>
    <recommendedName>
        <fullName evidence="7">dihydropyrimidinase</fullName>
        <ecNumber evidence="7">3.5.2.2</ecNumber>
    </recommendedName>
</protein>
<feature type="modified residue" description="N6-carboxylysine" evidence="8">
    <location>
        <position position="156"/>
    </location>
</feature>
<comment type="catalytic activity">
    <reaction evidence="6">
        <text>5,6-dihydrouracil + H2O = 3-(carbamoylamino)propanoate + H(+)</text>
        <dbReference type="Rhea" id="RHEA:16121"/>
        <dbReference type="ChEBI" id="CHEBI:11892"/>
        <dbReference type="ChEBI" id="CHEBI:15377"/>
        <dbReference type="ChEBI" id="CHEBI:15378"/>
        <dbReference type="ChEBI" id="CHEBI:15901"/>
        <dbReference type="EC" id="3.5.2.2"/>
    </reaction>
</comment>